<sequence length="127" mass="12688">MISGATVGGKATSNNTASSSESPAAIDTGTTLIGGSTDGVTAIYSLISAPPAAQRRQMTAPSSASTVYSTWRRGWGANGPNWIIGNTFLKNVYSVFRFDPLAVGFAQLSSSVAGSGTAGPTPPSSGG</sequence>
<dbReference type="EMBL" id="KN837170">
    <property type="protein sequence ID" value="KIJ37242.1"/>
    <property type="molecule type" value="Genomic_DNA"/>
</dbReference>
<protein>
    <recommendedName>
        <fullName evidence="4">Peptidase A1 domain-containing protein</fullName>
    </recommendedName>
</protein>
<evidence type="ECO:0000313" key="3">
    <source>
        <dbReference type="Proteomes" id="UP000054279"/>
    </source>
</evidence>
<evidence type="ECO:0000256" key="1">
    <source>
        <dbReference type="SAM" id="MobiDB-lite"/>
    </source>
</evidence>
<dbReference type="SUPFAM" id="SSF50630">
    <property type="entry name" value="Acid proteases"/>
    <property type="match status" value="1"/>
</dbReference>
<keyword evidence="3" id="KW-1185">Reference proteome</keyword>
<organism evidence="2 3">
    <name type="scientific">Sphaerobolus stellatus (strain SS14)</name>
    <dbReference type="NCBI Taxonomy" id="990650"/>
    <lineage>
        <taxon>Eukaryota</taxon>
        <taxon>Fungi</taxon>
        <taxon>Dikarya</taxon>
        <taxon>Basidiomycota</taxon>
        <taxon>Agaricomycotina</taxon>
        <taxon>Agaricomycetes</taxon>
        <taxon>Phallomycetidae</taxon>
        <taxon>Geastrales</taxon>
        <taxon>Sphaerobolaceae</taxon>
        <taxon>Sphaerobolus</taxon>
    </lineage>
</organism>
<dbReference type="GO" id="GO:0006508">
    <property type="term" value="P:proteolysis"/>
    <property type="evidence" value="ECO:0007669"/>
    <property type="project" value="InterPro"/>
</dbReference>
<dbReference type="InterPro" id="IPR001461">
    <property type="entry name" value="Aspartic_peptidase_A1"/>
</dbReference>
<feature type="region of interest" description="Disordered" evidence="1">
    <location>
        <begin position="1"/>
        <end position="34"/>
    </location>
</feature>
<dbReference type="HOGENOM" id="CLU_1971911_0_0_1"/>
<reference evidence="2 3" key="1">
    <citation type="submission" date="2014-06" db="EMBL/GenBank/DDBJ databases">
        <title>Evolutionary Origins and Diversification of the Mycorrhizal Mutualists.</title>
        <authorList>
            <consortium name="DOE Joint Genome Institute"/>
            <consortium name="Mycorrhizal Genomics Consortium"/>
            <person name="Kohler A."/>
            <person name="Kuo A."/>
            <person name="Nagy L.G."/>
            <person name="Floudas D."/>
            <person name="Copeland A."/>
            <person name="Barry K.W."/>
            <person name="Cichocki N."/>
            <person name="Veneault-Fourrey C."/>
            <person name="LaButti K."/>
            <person name="Lindquist E.A."/>
            <person name="Lipzen A."/>
            <person name="Lundell T."/>
            <person name="Morin E."/>
            <person name="Murat C."/>
            <person name="Riley R."/>
            <person name="Ohm R."/>
            <person name="Sun H."/>
            <person name="Tunlid A."/>
            <person name="Henrissat B."/>
            <person name="Grigoriev I.V."/>
            <person name="Hibbett D.S."/>
            <person name="Martin F."/>
        </authorList>
    </citation>
    <scope>NUCLEOTIDE SEQUENCE [LARGE SCALE GENOMIC DNA]</scope>
    <source>
        <strain evidence="2 3">SS14</strain>
    </source>
</reference>
<dbReference type="AlphaFoldDB" id="A0A0C9V6P5"/>
<dbReference type="PRINTS" id="PR00792">
    <property type="entry name" value="PEPSIN"/>
</dbReference>
<evidence type="ECO:0008006" key="4">
    <source>
        <dbReference type="Google" id="ProtNLM"/>
    </source>
</evidence>
<dbReference type="InterPro" id="IPR021109">
    <property type="entry name" value="Peptidase_aspartic_dom_sf"/>
</dbReference>
<feature type="compositionally biased region" description="Low complexity" evidence="1">
    <location>
        <begin position="11"/>
        <end position="25"/>
    </location>
</feature>
<dbReference type="OrthoDB" id="771136at2759"/>
<proteinExistence type="predicted"/>
<dbReference type="Proteomes" id="UP000054279">
    <property type="component" value="Unassembled WGS sequence"/>
</dbReference>
<dbReference type="GO" id="GO:0004190">
    <property type="term" value="F:aspartic-type endopeptidase activity"/>
    <property type="evidence" value="ECO:0007669"/>
    <property type="project" value="InterPro"/>
</dbReference>
<name>A0A0C9V6P5_SPHS4</name>
<dbReference type="Gene3D" id="2.40.70.10">
    <property type="entry name" value="Acid Proteases"/>
    <property type="match status" value="2"/>
</dbReference>
<gene>
    <name evidence="2" type="ORF">M422DRAFT_260180</name>
</gene>
<accession>A0A0C9V6P5</accession>
<evidence type="ECO:0000313" key="2">
    <source>
        <dbReference type="EMBL" id="KIJ37242.1"/>
    </source>
</evidence>